<proteinExistence type="predicted"/>
<dbReference type="Gene3D" id="3.40.1410.10">
    <property type="entry name" value="Chorismate lyase-like"/>
    <property type="match status" value="1"/>
</dbReference>
<dbReference type="STRING" id="32040.SAMN04489710_106261"/>
<dbReference type="SUPFAM" id="SSF64288">
    <property type="entry name" value="Chorismate lyase-like"/>
    <property type="match status" value="1"/>
</dbReference>
<evidence type="ECO:0000256" key="3">
    <source>
        <dbReference type="ARBA" id="ARBA00023163"/>
    </source>
</evidence>
<keyword evidence="3" id="KW-0804">Transcription</keyword>
<dbReference type="SMART" id="SM00345">
    <property type="entry name" value="HTH_GNTR"/>
    <property type="match status" value="1"/>
</dbReference>
<dbReference type="SUPFAM" id="SSF46785">
    <property type="entry name" value="Winged helix' DNA-binding domain"/>
    <property type="match status" value="1"/>
</dbReference>
<dbReference type="RefSeq" id="WP_092952339.1">
    <property type="nucleotide sequence ID" value="NZ_FOMQ01000006.1"/>
</dbReference>
<sequence length="247" mass="26908">MPKVIALAAEAERPGLARYAALAEALRHRVVRGEWPPGAALPAEQALAAEHGVALGTLRRALELLVEQGLIERIHGRGTFVRNGIAGASMLRFFRFGEAQGQEPTSRILSRQRAAPPPAAAQALGLAAGESALRLQRLRLVDGEPCLLEQIWLPLDLFGALEQDDPRTWGDLLYPFYASRFGVRVQRAIDDIGFGTLTAPQARALELQAGHPCALVTRRAMDLAGRCIEWRATRGDAHAFHYTVTLT</sequence>
<keyword evidence="1" id="KW-0805">Transcription regulation</keyword>
<dbReference type="InterPro" id="IPR036388">
    <property type="entry name" value="WH-like_DNA-bd_sf"/>
</dbReference>
<dbReference type="Proteomes" id="UP000199517">
    <property type="component" value="Unassembled WGS sequence"/>
</dbReference>
<organism evidence="5 6">
    <name type="scientific">Paracidovorax konjaci</name>
    <dbReference type="NCBI Taxonomy" id="32040"/>
    <lineage>
        <taxon>Bacteria</taxon>
        <taxon>Pseudomonadati</taxon>
        <taxon>Pseudomonadota</taxon>
        <taxon>Betaproteobacteria</taxon>
        <taxon>Burkholderiales</taxon>
        <taxon>Comamonadaceae</taxon>
        <taxon>Paracidovorax</taxon>
    </lineage>
</organism>
<dbReference type="SMART" id="SM00866">
    <property type="entry name" value="UTRA"/>
    <property type="match status" value="1"/>
</dbReference>
<dbReference type="Pfam" id="PF00392">
    <property type="entry name" value="GntR"/>
    <property type="match status" value="1"/>
</dbReference>
<keyword evidence="2" id="KW-0238">DNA-binding</keyword>
<protein>
    <submittedName>
        <fullName evidence="5">Transcriptional regulator, GntR family</fullName>
    </submittedName>
</protein>
<feature type="domain" description="HTH gntR-type" evidence="4">
    <location>
        <begin position="16"/>
        <end position="84"/>
    </location>
</feature>
<dbReference type="PANTHER" id="PTHR44846:SF1">
    <property type="entry name" value="MANNOSYL-D-GLYCERATE TRANSPORT_METABOLISM SYSTEM REPRESSOR MNGR-RELATED"/>
    <property type="match status" value="1"/>
</dbReference>
<dbReference type="InterPro" id="IPR036390">
    <property type="entry name" value="WH_DNA-bd_sf"/>
</dbReference>
<evidence type="ECO:0000313" key="6">
    <source>
        <dbReference type="Proteomes" id="UP000199517"/>
    </source>
</evidence>
<keyword evidence="6" id="KW-1185">Reference proteome</keyword>
<dbReference type="PROSITE" id="PS50949">
    <property type="entry name" value="HTH_GNTR"/>
    <property type="match status" value="1"/>
</dbReference>
<dbReference type="AlphaFoldDB" id="A0A1I1VEZ0"/>
<gene>
    <name evidence="5" type="ORF">SAMN04489710_106261</name>
</gene>
<dbReference type="InterPro" id="IPR028978">
    <property type="entry name" value="Chorismate_lyase_/UTRA_dom_sf"/>
</dbReference>
<evidence type="ECO:0000256" key="1">
    <source>
        <dbReference type="ARBA" id="ARBA00023015"/>
    </source>
</evidence>
<evidence type="ECO:0000256" key="2">
    <source>
        <dbReference type="ARBA" id="ARBA00023125"/>
    </source>
</evidence>
<dbReference type="InterPro" id="IPR000524">
    <property type="entry name" value="Tscrpt_reg_HTH_GntR"/>
</dbReference>
<dbReference type="Pfam" id="PF07702">
    <property type="entry name" value="UTRA"/>
    <property type="match status" value="1"/>
</dbReference>
<dbReference type="InterPro" id="IPR050679">
    <property type="entry name" value="Bact_HTH_transcr_reg"/>
</dbReference>
<dbReference type="GO" id="GO:0003677">
    <property type="term" value="F:DNA binding"/>
    <property type="evidence" value="ECO:0007669"/>
    <property type="project" value="UniProtKB-KW"/>
</dbReference>
<dbReference type="Gene3D" id="1.10.10.10">
    <property type="entry name" value="Winged helix-like DNA-binding domain superfamily/Winged helix DNA-binding domain"/>
    <property type="match status" value="1"/>
</dbReference>
<dbReference type="GO" id="GO:0003700">
    <property type="term" value="F:DNA-binding transcription factor activity"/>
    <property type="evidence" value="ECO:0007669"/>
    <property type="project" value="InterPro"/>
</dbReference>
<accession>A0A1I1VEZ0</accession>
<reference evidence="6" key="1">
    <citation type="submission" date="2016-10" db="EMBL/GenBank/DDBJ databases">
        <authorList>
            <person name="Varghese N."/>
            <person name="Submissions S."/>
        </authorList>
    </citation>
    <scope>NUCLEOTIDE SEQUENCE [LARGE SCALE GENOMIC DNA]</scope>
    <source>
        <strain evidence="6">DSM 7481</strain>
    </source>
</reference>
<evidence type="ECO:0000313" key="5">
    <source>
        <dbReference type="EMBL" id="SFD81494.1"/>
    </source>
</evidence>
<dbReference type="InterPro" id="IPR011663">
    <property type="entry name" value="UTRA"/>
</dbReference>
<dbReference type="EMBL" id="FOMQ01000006">
    <property type="protein sequence ID" value="SFD81494.1"/>
    <property type="molecule type" value="Genomic_DNA"/>
</dbReference>
<dbReference type="OrthoDB" id="8584262at2"/>
<dbReference type="PANTHER" id="PTHR44846">
    <property type="entry name" value="MANNOSYL-D-GLYCERATE TRANSPORT/METABOLISM SYSTEM REPRESSOR MNGR-RELATED"/>
    <property type="match status" value="1"/>
</dbReference>
<dbReference type="GO" id="GO:0045892">
    <property type="term" value="P:negative regulation of DNA-templated transcription"/>
    <property type="evidence" value="ECO:0007669"/>
    <property type="project" value="TreeGrafter"/>
</dbReference>
<dbReference type="CDD" id="cd07377">
    <property type="entry name" value="WHTH_GntR"/>
    <property type="match status" value="1"/>
</dbReference>
<name>A0A1I1VEZ0_9BURK</name>
<evidence type="ECO:0000259" key="4">
    <source>
        <dbReference type="PROSITE" id="PS50949"/>
    </source>
</evidence>